<dbReference type="InterPro" id="IPR036291">
    <property type="entry name" value="NAD(P)-bd_dom_sf"/>
</dbReference>
<feature type="binding site" evidence="10">
    <location>
        <begin position="72"/>
        <end position="75"/>
    </location>
    <ligand>
        <name>NADP(+)</name>
        <dbReference type="ChEBI" id="CHEBI:58349"/>
    </ligand>
</feature>
<evidence type="ECO:0000256" key="9">
    <source>
        <dbReference type="NCBIfam" id="TIGR00112"/>
    </source>
</evidence>
<dbReference type="SUPFAM" id="SSF51735">
    <property type="entry name" value="NAD(P)-binding Rossmann-fold domains"/>
    <property type="match status" value="1"/>
</dbReference>
<protein>
    <recommendedName>
        <fullName evidence="8 9">Pyrroline-5-carboxylate reductase</fullName>
        <shortName evidence="8">P5C reductase</shortName>
        <shortName evidence="8">P5CR</shortName>
        <ecNumber evidence="8 9">1.5.1.2</ecNumber>
    </recommendedName>
    <alternativeName>
        <fullName evidence="8">PCA reductase</fullName>
    </alternativeName>
</protein>
<dbReference type="FunFam" id="3.40.50.720:FF:000190">
    <property type="entry name" value="Pyrroline-5-carboxylate reductase"/>
    <property type="match status" value="1"/>
</dbReference>
<dbReference type="Gene3D" id="3.40.50.720">
    <property type="entry name" value="NAD(P)-binding Rossmann-like Domain"/>
    <property type="match status" value="1"/>
</dbReference>
<dbReference type="HAMAP" id="MF_01925">
    <property type="entry name" value="P5C_reductase"/>
    <property type="match status" value="1"/>
</dbReference>
<keyword evidence="3 8" id="KW-0963">Cytoplasm</keyword>
<dbReference type="GO" id="GO:0055129">
    <property type="term" value="P:L-proline biosynthetic process"/>
    <property type="evidence" value="ECO:0007669"/>
    <property type="project" value="UniProtKB-UniRule"/>
</dbReference>
<dbReference type="Gene3D" id="1.10.3730.10">
    <property type="entry name" value="ProC C-terminal domain-like"/>
    <property type="match status" value="1"/>
</dbReference>
<feature type="binding site" evidence="10">
    <location>
        <begin position="10"/>
        <end position="15"/>
    </location>
    <ligand>
        <name>NADP(+)</name>
        <dbReference type="ChEBI" id="CHEBI:58349"/>
    </ligand>
</feature>
<dbReference type="AlphaFoldDB" id="A0A1H7XXR3"/>
<dbReference type="NCBIfam" id="TIGR00112">
    <property type="entry name" value="proC"/>
    <property type="match status" value="1"/>
</dbReference>
<evidence type="ECO:0000256" key="5">
    <source>
        <dbReference type="ARBA" id="ARBA00022650"/>
    </source>
</evidence>
<evidence type="ECO:0000256" key="11">
    <source>
        <dbReference type="RuleBase" id="RU003903"/>
    </source>
</evidence>
<dbReference type="EC" id="1.5.1.2" evidence="8 9"/>
<evidence type="ECO:0000259" key="13">
    <source>
        <dbReference type="Pfam" id="PF14748"/>
    </source>
</evidence>
<dbReference type="Pfam" id="PF03807">
    <property type="entry name" value="F420_oxidored"/>
    <property type="match status" value="1"/>
</dbReference>
<dbReference type="EMBL" id="FOBS01000012">
    <property type="protein sequence ID" value="SEM37898.1"/>
    <property type="molecule type" value="Genomic_DNA"/>
</dbReference>
<dbReference type="STRING" id="43775.SAMN04489760_11274"/>
<dbReference type="FunFam" id="1.10.3730.10:FF:000001">
    <property type="entry name" value="Pyrroline-5-carboxylate reductase"/>
    <property type="match status" value="1"/>
</dbReference>
<dbReference type="OrthoDB" id="9805754at2"/>
<evidence type="ECO:0000256" key="10">
    <source>
        <dbReference type="PIRSR" id="PIRSR000193-1"/>
    </source>
</evidence>
<dbReference type="PANTHER" id="PTHR11645">
    <property type="entry name" value="PYRROLINE-5-CARBOXYLATE REDUCTASE"/>
    <property type="match status" value="1"/>
</dbReference>
<keyword evidence="15" id="KW-1185">Reference proteome</keyword>
<evidence type="ECO:0000256" key="4">
    <source>
        <dbReference type="ARBA" id="ARBA00022605"/>
    </source>
</evidence>
<dbReference type="GO" id="GO:0005737">
    <property type="term" value="C:cytoplasm"/>
    <property type="evidence" value="ECO:0007669"/>
    <property type="project" value="UniProtKB-SubCell"/>
</dbReference>
<reference evidence="14 15" key="1">
    <citation type="submission" date="2016-10" db="EMBL/GenBank/DDBJ databases">
        <authorList>
            <person name="de Groot N.N."/>
        </authorList>
    </citation>
    <scope>NUCLEOTIDE SEQUENCE [LARGE SCALE GENOMIC DNA]</scope>
    <source>
        <strain evidence="14 15">DSM 8423</strain>
    </source>
</reference>
<dbReference type="InterPro" id="IPR053790">
    <property type="entry name" value="P5CR-like_CS"/>
</dbReference>
<dbReference type="InterPro" id="IPR000304">
    <property type="entry name" value="Pyrroline-COOH_reductase"/>
</dbReference>
<evidence type="ECO:0000256" key="3">
    <source>
        <dbReference type="ARBA" id="ARBA00022490"/>
    </source>
</evidence>
<evidence type="ECO:0000256" key="8">
    <source>
        <dbReference type="HAMAP-Rule" id="MF_01925"/>
    </source>
</evidence>
<organism evidence="14 15">
    <name type="scientific">Syntrophus gentianae</name>
    <dbReference type="NCBI Taxonomy" id="43775"/>
    <lineage>
        <taxon>Bacteria</taxon>
        <taxon>Pseudomonadati</taxon>
        <taxon>Thermodesulfobacteriota</taxon>
        <taxon>Syntrophia</taxon>
        <taxon>Syntrophales</taxon>
        <taxon>Syntrophaceae</taxon>
        <taxon>Syntrophus</taxon>
    </lineage>
</organism>
<comment type="catalytic activity">
    <reaction evidence="8">
        <text>L-proline + NAD(+) = (S)-1-pyrroline-5-carboxylate + NADH + 2 H(+)</text>
        <dbReference type="Rhea" id="RHEA:14105"/>
        <dbReference type="ChEBI" id="CHEBI:15378"/>
        <dbReference type="ChEBI" id="CHEBI:17388"/>
        <dbReference type="ChEBI" id="CHEBI:57540"/>
        <dbReference type="ChEBI" id="CHEBI:57945"/>
        <dbReference type="ChEBI" id="CHEBI:60039"/>
        <dbReference type="EC" id="1.5.1.2"/>
    </reaction>
</comment>
<dbReference type="PANTHER" id="PTHR11645:SF0">
    <property type="entry name" value="PYRROLINE-5-CARBOXYLATE REDUCTASE 3"/>
    <property type="match status" value="1"/>
</dbReference>
<evidence type="ECO:0000256" key="2">
    <source>
        <dbReference type="ARBA" id="ARBA00005525"/>
    </source>
</evidence>
<evidence type="ECO:0000313" key="14">
    <source>
        <dbReference type="EMBL" id="SEM37898.1"/>
    </source>
</evidence>
<keyword evidence="5 8" id="KW-0641">Proline biosynthesis</keyword>
<dbReference type="PIRSF" id="PIRSF000193">
    <property type="entry name" value="Pyrrol-5-carb_rd"/>
    <property type="match status" value="1"/>
</dbReference>
<accession>A0A1H7XXR3</accession>
<dbReference type="SUPFAM" id="SSF48179">
    <property type="entry name" value="6-phosphogluconate dehydrogenase C-terminal domain-like"/>
    <property type="match status" value="1"/>
</dbReference>
<comment type="catalytic activity">
    <reaction evidence="8 11">
        <text>L-proline + NADP(+) = (S)-1-pyrroline-5-carboxylate + NADPH + 2 H(+)</text>
        <dbReference type="Rhea" id="RHEA:14109"/>
        <dbReference type="ChEBI" id="CHEBI:15378"/>
        <dbReference type="ChEBI" id="CHEBI:17388"/>
        <dbReference type="ChEBI" id="CHEBI:57783"/>
        <dbReference type="ChEBI" id="CHEBI:58349"/>
        <dbReference type="ChEBI" id="CHEBI:60039"/>
        <dbReference type="EC" id="1.5.1.2"/>
    </reaction>
</comment>
<dbReference type="GO" id="GO:0004735">
    <property type="term" value="F:pyrroline-5-carboxylate reductase activity"/>
    <property type="evidence" value="ECO:0007669"/>
    <property type="project" value="UniProtKB-UniRule"/>
</dbReference>
<gene>
    <name evidence="8" type="primary">proC</name>
    <name evidence="14" type="ORF">SAMN04489760_11274</name>
</gene>
<feature type="domain" description="Pyrroline-5-carboxylate reductase catalytic N-terminal" evidence="12">
    <location>
        <begin position="6"/>
        <end position="101"/>
    </location>
</feature>
<dbReference type="InterPro" id="IPR008927">
    <property type="entry name" value="6-PGluconate_DH-like_C_sf"/>
</dbReference>
<comment type="function">
    <text evidence="8">Catalyzes the reduction of 1-pyrroline-5-carboxylate (PCA) to L-proline.</text>
</comment>
<dbReference type="RefSeq" id="WP_093883516.1">
    <property type="nucleotide sequence ID" value="NZ_FOBS01000012.1"/>
</dbReference>
<dbReference type="Proteomes" id="UP000198744">
    <property type="component" value="Unassembled WGS sequence"/>
</dbReference>
<comment type="pathway">
    <text evidence="8 11">Amino-acid biosynthesis; L-proline biosynthesis; L-proline from L-glutamate 5-semialdehyde: step 1/1.</text>
</comment>
<sequence>MFDNQKIGMIGCGKMGSILLRGILRCSLVPQGNIRVADAVKERIEEIREGYPGVRSAENRDLVRESDILILAVKPQNMPALLNEISADVNPRQLIISIAAGISTKAIEKHLAGPVRVVRVMPNTPALVEEGATALAAGSSATAEDLETAVRIFEAVGSTVTVSENLMDAVTGLSGSGPGYVFVMLEALADAGVLLGLPRDIALKLAGQTFLGAAKLCLQAGKHPGELKDMVTSPGGTTIAGLKALEEGRLRATLIRAVEAAALRSKALAGDE</sequence>
<dbReference type="InterPro" id="IPR029036">
    <property type="entry name" value="P5CR_dimer"/>
</dbReference>
<evidence type="ECO:0000259" key="12">
    <source>
        <dbReference type="Pfam" id="PF03807"/>
    </source>
</evidence>
<name>A0A1H7XXR3_9BACT</name>
<evidence type="ECO:0000256" key="1">
    <source>
        <dbReference type="ARBA" id="ARBA00004496"/>
    </source>
</evidence>
<dbReference type="Pfam" id="PF14748">
    <property type="entry name" value="P5CR_dimer"/>
    <property type="match status" value="1"/>
</dbReference>
<evidence type="ECO:0000256" key="7">
    <source>
        <dbReference type="ARBA" id="ARBA00023002"/>
    </source>
</evidence>
<evidence type="ECO:0000256" key="6">
    <source>
        <dbReference type="ARBA" id="ARBA00022857"/>
    </source>
</evidence>
<feature type="domain" description="Pyrroline-5-carboxylate reductase dimerisation" evidence="13">
    <location>
        <begin position="164"/>
        <end position="267"/>
    </location>
</feature>
<evidence type="ECO:0000313" key="15">
    <source>
        <dbReference type="Proteomes" id="UP000198744"/>
    </source>
</evidence>
<keyword evidence="7 8" id="KW-0560">Oxidoreductase</keyword>
<feature type="binding site" evidence="10">
    <location>
        <position position="59"/>
    </location>
    <ligand>
        <name>NADPH</name>
        <dbReference type="ChEBI" id="CHEBI:57783"/>
    </ligand>
</feature>
<dbReference type="InterPro" id="IPR028939">
    <property type="entry name" value="P5C_Rdtase_cat_N"/>
</dbReference>
<comment type="subcellular location">
    <subcellularLocation>
        <location evidence="1 8">Cytoplasm</location>
    </subcellularLocation>
</comment>
<keyword evidence="4 8" id="KW-0028">Amino-acid biosynthesis</keyword>
<proteinExistence type="inferred from homology"/>
<comment type="similarity">
    <text evidence="2 8 11">Belongs to the pyrroline-5-carboxylate reductase family.</text>
</comment>
<dbReference type="UniPathway" id="UPA00098">
    <property type="reaction ID" value="UER00361"/>
</dbReference>
<dbReference type="PROSITE" id="PS00521">
    <property type="entry name" value="P5CR"/>
    <property type="match status" value="1"/>
</dbReference>
<keyword evidence="6 8" id="KW-0521">NADP</keyword>